<evidence type="ECO:0000256" key="16">
    <source>
        <dbReference type="SAM" id="MobiDB-lite"/>
    </source>
</evidence>
<dbReference type="Gene3D" id="3.30.160.60">
    <property type="entry name" value="Classic Zinc Finger"/>
    <property type="match status" value="1"/>
</dbReference>
<evidence type="ECO:0000256" key="13">
    <source>
        <dbReference type="ARBA" id="ARBA00023242"/>
    </source>
</evidence>
<evidence type="ECO:0000256" key="11">
    <source>
        <dbReference type="ARBA" id="ARBA00023049"/>
    </source>
</evidence>
<gene>
    <name evidence="18" type="ORF">T440DRAFT_503879</name>
</gene>
<dbReference type="GO" id="GO:0006281">
    <property type="term" value="P:DNA repair"/>
    <property type="evidence" value="ECO:0007669"/>
    <property type="project" value="UniProtKB-KW"/>
</dbReference>
<dbReference type="EMBL" id="MU006289">
    <property type="protein sequence ID" value="KAF2856231.1"/>
    <property type="molecule type" value="Genomic_DNA"/>
</dbReference>
<keyword evidence="13" id="KW-0539">Nucleus</keyword>
<evidence type="ECO:0000256" key="2">
    <source>
        <dbReference type="ARBA" id="ARBA00004286"/>
    </source>
</evidence>
<organism evidence="18 19">
    <name type="scientific">Plenodomus tracheiphilus IPT5</name>
    <dbReference type="NCBI Taxonomy" id="1408161"/>
    <lineage>
        <taxon>Eukaryota</taxon>
        <taxon>Fungi</taxon>
        <taxon>Dikarya</taxon>
        <taxon>Ascomycota</taxon>
        <taxon>Pezizomycotina</taxon>
        <taxon>Dothideomycetes</taxon>
        <taxon>Pleosporomycetidae</taxon>
        <taxon>Pleosporales</taxon>
        <taxon>Pleosporineae</taxon>
        <taxon>Leptosphaeriaceae</taxon>
        <taxon>Plenodomus</taxon>
    </lineage>
</organism>
<keyword evidence="8 15" id="KW-0863">Zinc-finger</keyword>
<dbReference type="GO" id="GO:0008270">
    <property type="term" value="F:zinc ion binding"/>
    <property type="evidence" value="ECO:0007669"/>
    <property type="project" value="UniProtKB-KW"/>
</dbReference>
<keyword evidence="12 15" id="KW-0234">DNA repair</keyword>
<accession>A0A6A7BLC4</accession>
<evidence type="ECO:0000313" key="19">
    <source>
        <dbReference type="Proteomes" id="UP000799423"/>
    </source>
</evidence>
<keyword evidence="10" id="KW-0862">Zinc</keyword>
<dbReference type="GO" id="GO:0003697">
    <property type="term" value="F:single-stranded DNA binding"/>
    <property type="evidence" value="ECO:0007669"/>
    <property type="project" value="InterPro"/>
</dbReference>
<evidence type="ECO:0000256" key="10">
    <source>
        <dbReference type="ARBA" id="ARBA00022833"/>
    </source>
</evidence>
<dbReference type="PANTHER" id="PTHR21220:SF0">
    <property type="entry name" value="DNA-DEPENDENT METALLOPROTEASE SPRTN"/>
    <property type="match status" value="1"/>
</dbReference>
<evidence type="ECO:0000256" key="1">
    <source>
        <dbReference type="ARBA" id="ARBA00004123"/>
    </source>
</evidence>
<dbReference type="Pfam" id="PF10263">
    <property type="entry name" value="SprT-like"/>
    <property type="match status" value="1"/>
</dbReference>
<dbReference type="AlphaFoldDB" id="A0A6A7BLC4"/>
<dbReference type="Pfam" id="PF22934">
    <property type="entry name" value="SPRTN_ZBD"/>
    <property type="match status" value="1"/>
</dbReference>
<dbReference type="InterPro" id="IPR006642">
    <property type="entry name" value="Rad18_UBZ4"/>
</dbReference>
<dbReference type="InterPro" id="IPR006640">
    <property type="entry name" value="SprT-like_domain"/>
</dbReference>
<evidence type="ECO:0000256" key="3">
    <source>
        <dbReference type="ARBA" id="ARBA00010724"/>
    </source>
</evidence>
<evidence type="ECO:0000256" key="7">
    <source>
        <dbReference type="ARBA" id="ARBA00022763"/>
    </source>
</evidence>
<dbReference type="InterPro" id="IPR044245">
    <property type="entry name" value="Spartan"/>
</dbReference>
<keyword evidence="7 15" id="KW-0227">DNA damage</keyword>
<proteinExistence type="inferred from homology"/>
<protein>
    <recommendedName>
        <fullName evidence="14">Protein with SprT-like domain at the N terminus</fullName>
    </recommendedName>
</protein>
<dbReference type="GO" id="GO:0004222">
    <property type="term" value="F:metalloendopeptidase activity"/>
    <property type="evidence" value="ECO:0007669"/>
    <property type="project" value="InterPro"/>
</dbReference>
<feature type="domain" description="UBZ4-type" evidence="17">
    <location>
        <begin position="364"/>
        <end position="388"/>
    </location>
</feature>
<keyword evidence="9" id="KW-0378">Hydrolase</keyword>
<keyword evidence="5" id="KW-0645">Protease</keyword>
<dbReference type="PROSITE" id="PS51908">
    <property type="entry name" value="ZF_UBZ4"/>
    <property type="match status" value="1"/>
</dbReference>
<dbReference type="Proteomes" id="UP000799423">
    <property type="component" value="Unassembled WGS sequence"/>
</dbReference>
<dbReference type="SMART" id="SM00731">
    <property type="entry name" value="SprT"/>
    <property type="match status" value="1"/>
</dbReference>
<dbReference type="OrthoDB" id="5236983at2759"/>
<dbReference type="SMART" id="SM00734">
    <property type="entry name" value="ZnF_Rad18"/>
    <property type="match status" value="1"/>
</dbReference>
<evidence type="ECO:0000256" key="9">
    <source>
        <dbReference type="ARBA" id="ARBA00022801"/>
    </source>
</evidence>
<keyword evidence="6" id="KW-0479">Metal-binding</keyword>
<dbReference type="GO" id="GO:0005634">
    <property type="term" value="C:nucleus"/>
    <property type="evidence" value="ECO:0007669"/>
    <property type="project" value="UniProtKB-SubCell"/>
</dbReference>
<keyword evidence="19" id="KW-1185">Reference proteome</keyword>
<reference evidence="18" key="1">
    <citation type="submission" date="2020-01" db="EMBL/GenBank/DDBJ databases">
        <authorList>
            <consortium name="DOE Joint Genome Institute"/>
            <person name="Haridas S."/>
            <person name="Albert R."/>
            <person name="Binder M."/>
            <person name="Bloem J."/>
            <person name="Labutti K."/>
            <person name="Salamov A."/>
            <person name="Andreopoulos B."/>
            <person name="Baker S.E."/>
            <person name="Barry K."/>
            <person name="Bills G."/>
            <person name="Bluhm B.H."/>
            <person name="Cannon C."/>
            <person name="Castanera R."/>
            <person name="Culley D.E."/>
            <person name="Daum C."/>
            <person name="Ezra D."/>
            <person name="Gonzalez J.B."/>
            <person name="Henrissat B."/>
            <person name="Kuo A."/>
            <person name="Liang C."/>
            <person name="Lipzen A."/>
            <person name="Lutzoni F."/>
            <person name="Magnuson J."/>
            <person name="Mondo S."/>
            <person name="Nolan M."/>
            <person name="Ohm R."/>
            <person name="Pangilinan J."/>
            <person name="Park H.-J."/>
            <person name="Ramirez L."/>
            <person name="Alfaro M."/>
            <person name="Sun H."/>
            <person name="Tritt A."/>
            <person name="Yoshinaga Y."/>
            <person name="Zwiers L.-H."/>
            <person name="Turgeon B.G."/>
            <person name="Goodwin S.B."/>
            <person name="Spatafora J.W."/>
            <person name="Crous P.W."/>
            <person name="Grigoriev I.V."/>
        </authorList>
    </citation>
    <scope>NUCLEOTIDE SEQUENCE</scope>
    <source>
        <strain evidence="18">IPT5</strain>
    </source>
</reference>
<keyword evidence="4" id="KW-0158">Chromosome</keyword>
<dbReference type="GO" id="GO:0031593">
    <property type="term" value="F:polyubiquitin modification-dependent protein binding"/>
    <property type="evidence" value="ECO:0007669"/>
    <property type="project" value="TreeGrafter"/>
</dbReference>
<dbReference type="PANTHER" id="PTHR21220">
    <property type="entry name" value="DNA-DEPENDENT METALLOPROTEASE SPRTN"/>
    <property type="match status" value="1"/>
</dbReference>
<name>A0A6A7BLC4_9PLEO</name>
<feature type="region of interest" description="Disordered" evidence="16">
    <location>
        <begin position="301"/>
        <end position="340"/>
    </location>
</feature>
<sequence>MPVTDEDAALAAIATLEALSAEQQEALRAVNAIIHNGEPFVDVHELFARYNILYFRKLLLPRVEVLWSPRLTLLTAARCKSPLRTDPPTRFQNTQVKHLLTIETQRCAGICELSKDLVTGKFTRIRLKLSTPLLQYRPRSDTINTLLHEAIHAYFFITTSWRHSRGDDGTGHGVGFQLLADAINNHGNYEVTIYHTFHDEVESYRTHVWQCNGICKSQPPYFGLVKRSMNRAPGKGDTWWARHEAECGGMYTKVQEPAPTKKQLDALSAKERAGRQKNKLDGWIIGGAKEALKVEGDASDQPIVVGGEDETPFRSSESSKKAVSKTFDGDVGTGPKSSGYQIGQKRSFIDVSPKAPTSHAKKMMVECPICNTFMSETDINKHLDTIHS</sequence>
<evidence type="ECO:0000256" key="8">
    <source>
        <dbReference type="ARBA" id="ARBA00022771"/>
    </source>
</evidence>
<evidence type="ECO:0000256" key="4">
    <source>
        <dbReference type="ARBA" id="ARBA00022454"/>
    </source>
</evidence>
<comment type="similarity">
    <text evidence="3">Belongs to the Spartan family.</text>
</comment>
<keyword evidence="11" id="KW-0482">Metalloprotease</keyword>
<evidence type="ECO:0000256" key="12">
    <source>
        <dbReference type="ARBA" id="ARBA00023204"/>
    </source>
</evidence>
<dbReference type="GO" id="GO:0005694">
    <property type="term" value="C:chromosome"/>
    <property type="evidence" value="ECO:0007669"/>
    <property type="project" value="UniProtKB-SubCell"/>
</dbReference>
<evidence type="ECO:0000313" key="18">
    <source>
        <dbReference type="EMBL" id="KAF2856231.1"/>
    </source>
</evidence>
<comment type="subcellular location">
    <subcellularLocation>
        <location evidence="2">Chromosome</location>
    </subcellularLocation>
    <subcellularLocation>
        <location evidence="1">Nucleus</location>
    </subcellularLocation>
</comment>
<evidence type="ECO:0000256" key="6">
    <source>
        <dbReference type="ARBA" id="ARBA00022723"/>
    </source>
</evidence>
<evidence type="ECO:0000256" key="5">
    <source>
        <dbReference type="ARBA" id="ARBA00022670"/>
    </source>
</evidence>
<evidence type="ECO:0000256" key="14">
    <source>
        <dbReference type="ARBA" id="ARBA00030396"/>
    </source>
</evidence>
<dbReference type="GO" id="GO:0006508">
    <property type="term" value="P:proteolysis"/>
    <property type="evidence" value="ECO:0007669"/>
    <property type="project" value="UniProtKB-KW"/>
</dbReference>
<evidence type="ECO:0000259" key="17">
    <source>
        <dbReference type="PROSITE" id="PS51908"/>
    </source>
</evidence>
<evidence type="ECO:0000256" key="15">
    <source>
        <dbReference type="PROSITE-ProRule" id="PRU01256"/>
    </source>
</evidence>
<dbReference type="InterPro" id="IPR055220">
    <property type="entry name" value="SPRTN_ZBD"/>
</dbReference>